<dbReference type="PANTHER" id="PTHR34072">
    <property type="entry name" value="ENZYMATIC POLYPROTEIN-RELATED"/>
    <property type="match status" value="1"/>
</dbReference>
<protein>
    <submittedName>
        <fullName evidence="9">Reverse transcriptase domain-containing protein</fullName>
    </submittedName>
</protein>
<evidence type="ECO:0000259" key="8">
    <source>
        <dbReference type="Pfam" id="PF17917"/>
    </source>
</evidence>
<keyword evidence="1" id="KW-0808">Transferase</keyword>
<proteinExistence type="predicted"/>
<evidence type="ECO:0000256" key="6">
    <source>
        <dbReference type="ARBA" id="ARBA00022918"/>
    </source>
</evidence>
<keyword evidence="5" id="KW-0378">Hydrolase</keyword>
<keyword evidence="2" id="KW-0548">Nucleotidyltransferase</keyword>
<keyword evidence="4" id="KW-0255">Endonuclease</keyword>
<evidence type="ECO:0000313" key="9">
    <source>
        <dbReference type="EMBL" id="GEU54073.1"/>
    </source>
</evidence>
<feature type="domain" description="Reverse transcriptase RNase H-like" evidence="8">
    <location>
        <begin position="1"/>
        <end position="66"/>
    </location>
</feature>
<evidence type="ECO:0000256" key="7">
    <source>
        <dbReference type="SAM" id="MobiDB-lite"/>
    </source>
</evidence>
<reference evidence="9" key="1">
    <citation type="journal article" date="2019" name="Sci. Rep.">
        <title>Draft genome of Tanacetum cinerariifolium, the natural source of mosquito coil.</title>
        <authorList>
            <person name="Yamashiro T."/>
            <person name="Shiraishi A."/>
            <person name="Satake H."/>
            <person name="Nakayama K."/>
        </authorList>
    </citation>
    <scope>NUCLEOTIDE SEQUENCE</scope>
</reference>
<comment type="caution">
    <text evidence="9">The sequence shown here is derived from an EMBL/GenBank/DDBJ whole genome shotgun (WGS) entry which is preliminary data.</text>
</comment>
<dbReference type="InterPro" id="IPR043502">
    <property type="entry name" value="DNA/RNA_pol_sf"/>
</dbReference>
<dbReference type="Pfam" id="PF17917">
    <property type="entry name" value="RT_RNaseH"/>
    <property type="match status" value="1"/>
</dbReference>
<feature type="region of interest" description="Disordered" evidence="7">
    <location>
        <begin position="186"/>
        <end position="209"/>
    </location>
</feature>
<dbReference type="AlphaFoldDB" id="A0A6L2KWP6"/>
<evidence type="ECO:0000256" key="2">
    <source>
        <dbReference type="ARBA" id="ARBA00022695"/>
    </source>
</evidence>
<organism evidence="9">
    <name type="scientific">Tanacetum cinerariifolium</name>
    <name type="common">Dalmatian daisy</name>
    <name type="synonym">Chrysanthemum cinerariifolium</name>
    <dbReference type="NCBI Taxonomy" id="118510"/>
    <lineage>
        <taxon>Eukaryota</taxon>
        <taxon>Viridiplantae</taxon>
        <taxon>Streptophyta</taxon>
        <taxon>Embryophyta</taxon>
        <taxon>Tracheophyta</taxon>
        <taxon>Spermatophyta</taxon>
        <taxon>Magnoliopsida</taxon>
        <taxon>eudicotyledons</taxon>
        <taxon>Gunneridae</taxon>
        <taxon>Pentapetalae</taxon>
        <taxon>asterids</taxon>
        <taxon>campanulids</taxon>
        <taxon>Asterales</taxon>
        <taxon>Asteraceae</taxon>
        <taxon>Asteroideae</taxon>
        <taxon>Anthemideae</taxon>
        <taxon>Anthemidinae</taxon>
        <taxon>Tanacetum</taxon>
    </lineage>
</organism>
<gene>
    <name evidence="9" type="ORF">Tci_026051</name>
</gene>
<evidence type="ECO:0000256" key="1">
    <source>
        <dbReference type="ARBA" id="ARBA00022679"/>
    </source>
</evidence>
<dbReference type="GO" id="GO:0004519">
    <property type="term" value="F:endonuclease activity"/>
    <property type="evidence" value="ECO:0007669"/>
    <property type="project" value="UniProtKB-KW"/>
</dbReference>
<feature type="compositionally biased region" description="Polar residues" evidence="7">
    <location>
        <begin position="188"/>
        <end position="209"/>
    </location>
</feature>
<dbReference type="GO" id="GO:0003964">
    <property type="term" value="F:RNA-directed DNA polymerase activity"/>
    <property type="evidence" value="ECO:0007669"/>
    <property type="project" value="UniProtKB-KW"/>
</dbReference>
<keyword evidence="6 9" id="KW-0695">RNA-directed DNA polymerase</keyword>
<evidence type="ECO:0000256" key="5">
    <source>
        <dbReference type="ARBA" id="ARBA00022801"/>
    </source>
</evidence>
<dbReference type="GO" id="GO:0016787">
    <property type="term" value="F:hydrolase activity"/>
    <property type="evidence" value="ECO:0007669"/>
    <property type="project" value="UniProtKB-KW"/>
</dbReference>
<name>A0A6L2KWP6_TANCI</name>
<sequence length="209" mass="24320">MNEAQENYTTTKKELLVVVFAFDKFCQYLILSKTVVFTDYSALRYLFTKQDAKLLQIRWILLLQEFHIEIRDKKGVENLAADHLSRLENPDLGKLTKAGIRDLFLEERLMAISNKNNKPCVLTESCAWPEMRKHKSFDNVTANHLEDIMASPLLRERSSKPDFISHIYSAMHVSWSKFEMHVNEQETSHQGMKQLKNTSKSVKYSMSGE</sequence>
<dbReference type="PANTHER" id="PTHR34072:SF57">
    <property type="entry name" value="RNA-DIRECTED DNA POLYMERASE"/>
    <property type="match status" value="1"/>
</dbReference>
<dbReference type="InterPro" id="IPR041373">
    <property type="entry name" value="RT_RNaseH"/>
</dbReference>
<keyword evidence="3" id="KW-0540">Nuclease</keyword>
<accession>A0A6L2KWP6</accession>
<evidence type="ECO:0000256" key="3">
    <source>
        <dbReference type="ARBA" id="ARBA00022722"/>
    </source>
</evidence>
<dbReference type="EMBL" id="BKCJ010003272">
    <property type="protein sequence ID" value="GEU54073.1"/>
    <property type="molecule type" value="Genomic_DNA"/>
</dbReference>
<evidence type="ECO:0000256" key="4">
    <source>
        <dbReference type="ARBA" id="ARBA00022759"/>
    </source>
</evidence>
<dbReference type="SUPFAM" id="SSF56672">
    <property type="entry name" value="DNA/RNA polymerases"/>
    <property type="match status" value="1"/>
</dbReference>
<dbReference type="CDD" id="cd09274">
    <property type="entry name" value="RNase_HI_RT_Ty3"/>
    <property type="match status" value="1"/>
</dbReference>